<proteinExistence type="predicted"/>
<organism evidence="1 2">
    <name type="scientific">Paspalum notatum var. saurae</name>
    <dbReference type="NCBI Taxonomy" id="547442"/>
    <lineage>
        <taxon>Eukaryota</taxon>
        <taxon>Viridiplantae</taxon>
        <taxon>Streptophyta</taxon>
        <taxon>Embryophyta</taxon>
        <taxon>Tracheophyta</taxon>
        <taxon>Spermatophyta</taxon>
        <taxon>Magnoliopsida</taxon>
        <taxon>Liliopsida</taxon>
        <taxon>Poales</taxon>
        <taxon>Poaceae</taxon>
        <taxon>PACMAD clade</taxon>
        <taxon>Panicoideae</taxon>
        <taxon>Andropogonodae</taxon>
        <taxon>Paspaleae</taxon>
        <taxon>Paspalinae</taxon>
        <taxon>Paspalum</taxon>
    </lineage>
</organism>
<name>A0AAQ3UGB5_PASNO</name>
<dbReference type="EMBL" id="CP144753">
    <property type="protein sequence ID" value="WVZ91635.1"/>
    <property type="molecule type" value="Genomic_DNA"/>
</dbReference>
<reference evidence="1 2" key="1">
    <citation type="submission" date="2024-02" db="EMBL/GenBank/DDBJ databases">
        <title>High-quality chromosome-scale genome assembly of Pensacola bahiagrass (Paspalum notatum Flugge var. saurae).</title>
        <authorList>
            <person name="Vega J.M."/>
            <person name="Podio M."/>
            <person name="Orjuela J."/>
            <person name="Siena L.A."/>
            <person name="Pessino S.C."/>
            <person name="Combes M.C."/>
            <person name="Mariac C."/>
            <person name="Albertini E."/>
            <person name="Pupilli F."/>
            <person name="Ortiz J.P.A."/>
            <person name="Leblanc O."/>
        </authorList>
    </citation>
    <scope>NUCLEOTIDE SEQUENCE [LARGE SCALE GENOMIC DNA]</scope>
    <source>
        <strain evidence="1">R1</strain>
        <tissue evidence="1">Leaf</tissue>
    </source>
</reference>
<gene>
    <name evidence="1" type="ORF">U9M48_037779</name>
</gene>
<keyword evidence="2" id="KW-1185">Reference proteome</keyword>
<sequence>MAAAPIRVISTMDDVATALQDLQITTMDQTGDVQFQLDEQAPLIEAAKIKMKTQPGERGFRLLNPELLECKFKAKMELDISFNRVLDASNQRFDDELEAIEASIALLKIYARYDDNQVEPHGPPLVERNRGVRHAIYPHPPFQFPITPSFDHGTPAERIRFQHAFGTQAARNEAAARDIRAQRAIWQAKLRLLEVRQSILTKEKVEMNIKMRQEFKRLTEERSDLGVGYADYELPPLA</sequence>
<evidence type="ECO:0000313" key="1">
    <source>
        <dbReference type="EMBL" id="WVZ91635.1"/>
    </source>
</evidence>
<dbReference type="Proteomes" id="UP001341281">
    <property type="component" value="Chromosome 09"/>
</dbReference>
<dbReference type="AlphaFoldDB" id="A0AAQ3UGB5"/>
<evidence type="ECO:0000313" key="2">
    <source>
        <dbReference type="Proteomes" id="UP001341281"/>
    </source>
</evidence>
<protein>
    <submittedName>
        <fullName evidence="1">Uncharacterized protein</fullName>
    </submittedName>
</protein>
<accession>A0AAQ3UGB5</accession>